<keyword evidence="2" id="KW-1185">Reference proteome</keyword>
<accession>A0A5C6N2I7</accession>
<evidence type="ECO:0000313" key="2">
    <source>
        <dbReference type="Proteomes" id="UP000324091"/>
    </source>
</evidence>
<name>A0A5C6N2I7_9TELE</name>
<proteinExistence type="predicted"/>
<gene>
    <name evidence="1" type="ORF">D4764_05G0010680</name>
</gene>
<protein>
    <submittedName>
        <fullName evidence="1">Uncharacterized protein</fullName>
    </submittedName>
</protein>
<evidence type="ECO:0000313" key="1">
    <source>
        <dbReference type="EMBL" id="TWW60978.1"/>
    </source>
</evidence>
<sequence>MRSQRSSGWLVSDAVVVGGGSGDISRLTRRHGVKVGARSLYTVEEVALAVGEVIGHGSMKSAAWMNGAIVFFCGEGGAGEPAGGCWYQCRWKVLSRNF</sequence>
<reference evidence="1 2" key="1">
    <citation type="submission" date="2019-04" db="EMBL/GenBank/DDBJ databases">
        <title>Chromosome genome assembly for Takifugu flavidus.</title>
        <authorList>
            <person name="Xiao S."/>
        </authorList>
    </citation>
    <scope>NUCLEOTIDE SEQUENCE [LARGE SCALE GENOMIC DNA]</scope>
    <source>
        <strain evidence="1">HTHZ2018</strain>
        <tissue evidence="1">Muscle</tissue>
    </source>
</reference>
<dbReference type="AlphaFoldDB" id="A0A5C6N2I7"/>
<dbReference type="EMBL" id="RHFK02000018">
    <property type="protein sequence ID" value="TWW60978.1"/>
    <property type="molecule type" value="Genomic_DNA"/>
</dbReference>
<organism evidence="1 2">
    <name type="scientific">Takifugu flavidus</name>
    <name type="common">sansaifugu</name>
    <dbReference type="NCBI Taxonomy" id="433684"/>
    <lineage>
        <taxon>Eukaryota</taxon>
        <taxon>Metazoa</taxon>
        <taxon>Chordata</taxon>
        <taxon>Craniata</taxon>
        <taxon>Vertebrata</taxon>
        <taxon>Euteleostomi</taxon>
        <taxon>Actinopterygii</taxon>
        <taxon>Neopterygii</taxon>
        <taxon>Teleostei</taxon>
        <taxon>Neoteleostei</taxon>
        <taxon>Acanthomorphata</taxon>
        <taxon>Eupercaria</taxon>
        <taxon>Tetraodontiformes</taxon>
        <taxon>Tetradontoidea</taxon>
        <taxon>Tetraodontidae</taxon>
        <taxon>Takifugu</taxon>
    </lineage>
</organism>
<comment type="caution">
    <text evidence="1">The sequence shown here is derived from an EMBL/GenBank/DDBJ whole genome shotgun (WGS) entry which is preliminary data.</text>
</comment>
<dbReference type="Proteomes" id="UP000324091">
    <property type="component" value="Chromosome 5"/>
</dbReference>